<organism evidence="2 3">
    <name type="scientific">Methanomethylophilus alvi</name>
    <dbReference type="NCBI Taxonomy" id="1291540"/>
    <lineage>
        <taxon>Archaea</taxon>
        <taxon>Methanobacteriati</taxon>
        <taxon>Thermoplasmatota</taxon>
        <taxon>Thermoplasmata</taxon>
        <taxon>Methanomassiliicoccales</taxon>
        <taxon>Methanomethylophilaceae</taxon>
        <taxon>Methanomethylophilus</taxon>
    </lineage>
</organism>
<dbReference type="CDD" id="cd02440">
    <property type="entry name" value="AdoMet_MTases"/>
    <property type="match status" value="1"/>
</dbReference>
<evidence type="ECO:0000259" key="1">
    <source>
        <dbReference type="Pfam" id="PF13847"/>
    </source>
</evidence>
<dbReference type="SUPFAM" id="SSF53335">
    <property type="entry name" value="S-adenosyl-L-methionine-dependent methyltransferases"/>
    <property type="match status" value="1"/>
</dbReference>
<dbReference type="AlphaFoldDB" id="A0A3G3IEV7"/>
<evidence type="ECO:0000313" key="3">
    <source>
        <dbReference type="Proteomes" id="UP000273278"/>
    </source>
</evidence>
<name>A0A3G3IEV7_9ARCH</name>
<dbReference type="InterPro" id="IPR029063">
    <property type="entry name" value="SAM-dependent_MTases_sf"/>
</dbReference>
<dbReference type="InterPro" id="IPR025714">
    <property type="entry name" value="Methyltranfer_dom"/>
</dbReference>
<keyword evidence="2" id="KW-0489">Methyltransferase</keyword>
<dbReference type="PANTHER" id="PTHR23290">
    <property type="entry name" value="RRNA N6-ADENOSINE-METHYLTRANSFERASE METTL5"/>
    <property type="match status" value="1"/>
</dbReference>
<accession>A0A3G3IEV7</accession>
<reference evidence="2 3" key="1">
    <citation type="submission" date="2016-10" db="EMBL/GenBank/DDBJ databases">
        <title>Complete genome of the TMA-utilizing, human hosted archaeon Methanomethylophilus alvus Gen. nov, sp. nov., strain Mx-05, derived from a pure culture.</title>
        <authorList>
            <person name="Brugere J.-F."/>
            <person name="Ben Hania W."/>
            <person name="Chaudhary P.P."/>
            <person name="Gaci N."/>
            <person name="Borrel G."/>
            <person name="Cao Van Tuat L."/>
            <person name="Fardeau M.-L."/>
            <person name="Harris H.M.B."/>
            <person name="O'Toole P.W."/>
            <person name="Ollivier B."/>
        </authorList>
    </citation>
    <scope>NUCLEOTIDE SEQUENCE [LARGE SCALE GENOMIC DNA]</scope>
    <source>
        <strain evidence="2 3">Mx-05</strain>
    </source>
</reference>
<dbReference type="Gene3D" id="3.40.50.150">
    <property type="entry name" value="Vaccinia Virus protein VP39"/>
    <property type="match status" value="1"/>
</dbReference>
<sequence length="197" mass="22021">MRRKDLEIALEKVPRFEDPDPSLEQYPTPAAIAAEIVFDAYRRGDIAGMKVMDLGCGTGMFSMAAWLMGAGMVVGYDISEKALASARMCAECFGADIDFKLSDVKDVCEGADTVLMNPPFGSQRRNADRPFLDKAMESAERVYSIHMANTLDFLMGYTEEKGRRISSYKIYKYDIPHTFSFHTKTKQTVEIAAVLIE</sequence>
<protein>
    <submittedName>
        <fullName evidence="2">RNA methylase</fullName>
    </submittedName>
</protein>
<dbReference type="InterPro" id="IPR051720">
    <property type="entry name" value="rRNA_MeTrfase/Polyamine_Synth"/>
</dbReference>
<dbReference type="Pfam" id="PF13847">
    <property type="entry name" value="Methyltransf_31"/>
    <property type="match status" value="1"/>
</dbReference>
<gene>
    <name evidence="2" type="ORF">BKD89_00835</name>
</gene>
<evidence type="ECO:0000313" key="2">
    <source>
        <dbReference type="EMBL" id="AYQ54367.1"/>
    </source>
</evidence>
<feature type="domain" description="Methyltransferase" evidence="1">
    <location>
        <begin position="47"/>
        <end position="144"/>
    </location>
</feature>
<dbReference type="OMA" id="DVVYSIH"/>
<dbReference type="PANTHER" id="PTHR23290:SF0">
    <property type="entry name" value="RRNA N6-ADENOSINE-METHYLTRANSFERASE METTL5"/>
    <property type="match status" value="1"/>
</dbReference>
<proteinExistence type="predicted"/>
<dbReference type="Proteomes" id="UP000273278">
    <property type="component" value="Chromosome"/>
</dbReference>
<keyword evidence="2" id="KW-0808">Transferase</keyword>
<dbReference type="GO" id="GO:0008168">
    <property type="term" value="F:methyltransferase activity"/>
    <property type="evidence" value="ECO:0007669"/>
    <property type="project" value="UniProtKB-KW"/>
</dbReference>
<dbReference type="EMBL" id="CP017686">
    <property type="protein sequence ID" value="AYQ54367.1"/>
    <property type="molecule type" value="Genomic_DNA"/>
</dbReference>
<dbReference type="GO" id="GO:0032259">
    <property type="term" value="P:methylation"/>
    <property type="evidence" value="ECO:0007669"/>
    <property type="project" value="UniProtKB-KW"/>
</dbReference>